<protein>
    <submittedName>
        <fullName evidence="1">26852_t:CDS:1</fullName>
    </submittedName>
</protein>
<name>A0ACA9RWE5_9GLOM</name>
<evidence type="ECO:0000313" key="2">
    <source>
        <dbReference type="Proteomes" id="UP000789920"/>
    </source>
</evidence>
<feature type="non-terminal residue" evidence="1">
    <location>
        <position position="1"/>
    </location>
</feature>
<accession>A0ACA9RWE5</accession>
<proteinExistence type="predicted"/>
<evidence type="ECO:0000313" key="1">
    <source>
        <dbReference type="EMBL" id="CAG8812736.1"/>
    </source>
</evidence>
<sequence length="65" mass="7623">LWERQRKLASLAFRRISCPKTIGECTYDLITSLNKWTDIPIDVFSLMQCLIIQILGRVAFAYDMR</sequence>
<gene>
    <name evidence="1" type="ORF">RPERSI_LOCUS23600</name>
</gene>
<dbReference type="EMBL" id="CAJVQC010074030">
    <property type="protein sequence ID" value="CAG8812736.1"/>
    <property type="molecule type" value="Genomic_DNA"/>
</dbReference>
<comment type="caution">
    <text evidence="1">The sequence shown here is derived from an EMBL/GenBank/DDBJ whole genome shotgun (WGS) entry which is preliminary data.</text>
</comment>
<organism evidence="1 2">
    <name type="scientific">Racocetra persica</name>
    <dbReference type="NCBI Taxonomy" id="160502"/>
    <lineage>
        <taxon>Eukaryota</taxon>
        <taxon>Fungi</taxon>
        <taxon>Fungi incertae sedis</taxon>
        <taxon>Mucoromycota</taxon>
        <taxon>Glomeromycotina</taxon>
        <taxon>Glomeromycetes</taxon>
        <taxon>Diversisporales</taxon>
        <taxon>Gigasporaceae</taxon>
        <taxon>Racocetra</taxon>
    </lineage>
</organism>
<dbReference type="Proteomes" id="UP000789920">
    <property type="component" value="Unassembled WGS sequence"/>
</dbReference>
<feature type="non-terminal residue" evidence="1">
    <location>
        <position position="65"/>
    </location>
</feature>
<reference evidence="1" key="1">
    <citation type="submission" date="2021-06" db="EMBL/GenBank/DDBJ databases">
        <authorList>
            <person name="Kallberg Y."/>
            <person name="Tangrot J."/>
            <person name="Rosling A."/>
        </authorList>
    </citation>
    <scope>NUCLEOTIDE SEQUENCE</scope>
    <source>
        <strain evidence="1">MA461A</strain>
    </source>
</reference>
<keyword evidence="2" id="KW-1185">Reference proteome</keyword>